<dbReference type="PANTHER" id="PTHR30352">
    <property type="entry name" value="PYRUVATE FORMATE-LYASE-ACTIVATING ENZYME"/>
    <property type="match status" value="1"/>
</dbReference>
<dbReference type="PROSITE" id="PS01087">
    <property type="entry name" value="RADICAL_ACTIVATING"/>
    <property type="match status" value="1"/>
</dbReference>
<dbReference type="GO" id="GO:0051539">
    <property type="term" value="F:4 iron, 4 sulfur cluster binding"/>
    <property type="evidence" value="ECO:0007669"/>
    <property type="project" value="UniProtKB-KW"/>
</dbReference>
<evidence type="ECO:0000256" key="3">
    <source>
        <dbReference type="ARBA" id="ARBA00022485"/>
    </source>
</evidence>
<dbReference type="InterPro" id="IPR040074">
    <property type="entry name" value="BssD/PflA/YjjW"/>
</dbReference>
<dbReference type="SFLD" id="SFLDS00029">
    <property type="entry name" value="Radical_SAM"/>
    <property type="match status" value="1"/>
</dbReference>
<dbReference type="Gene3D" id="3.30.70.20">
    <property type="match status" value="1"/>
</dbReference>
<keyword evidence="6" id="KW-0560">Oxidoreductase</keyword>
<feature type="domain" description="Radical SAM core" evidence="10">
    <location>
        <begin position="26"/>
        <end position="305"/>
    </location>
</feature>
<evidence type="ECO:0000256" key="1">
    <source>
        <dbReference type="ARBA" id="ARBA00001966"/>
    </source>
</evidence>
<dbReference type="Pfam" id="PF04055">
    <property type="entry name" value="Radical_SAM"/>
    <property type="match status" value="1"/>
</dbReference>
<evidence type="ECO:0000256" key="2">
    <source>
        <dbReference type="ARBA" id="ARBA00009777"/>
    </source>
</evidence>
<dbReference type="PANTHER" id="PTHR30352:SF4">
    <property type="entry name" value="PYRUVATE FORMATE-LYASE 2-ACTIVATING ENZYME"/>
    <property type="match status" value="1"/>
</dbReference>
<dbReference type="Pfam" id="PF13353">
    <property type="entry name" value="Fer4_12"/>
    <property type="match status" value="1"/>
</dbReference>
<keyword evidence="4" id="KW-0949">S-adenosyl-L-methionine</keyword>
<proteinExistence type="inferred from homology"/>
<protein>
    <submittedName>
        <fullName evidence="11">Glycyl-radical enzyme activating protein</fullName>
    </submittedName>
</protein>
<comment type="similarity">
    <text evidence="2">Belongs to the organic radical-activating enzymes family.</text>
</comment>
<name>A0A8J7CFT0_9BACT</name>
<dbReference type="PIRSF" id="PIRSF000371">
    <property type="entry name" value="PFL_act_enz"/>
    <property type="match status" value="1"/>
</dbReference>
<dbReference type="Proteomes" id="UP000598633">
    <property type="component" value="Unassembled WGS sequence"/>
</dbReference>
<gene>
    <name evidence="11" type="ORF">IFJ97_00825</name>
</gene>
<feature type="domain" description="4Fe-4S ferredoxin-type" evidence="9">
    <location>
        <begin position="57"/>
        <end position="79"/>
    </location>
</feature>
<evidence type="ECO:0000313" key="12">
    <source>
        <dbReference type="Proteomes" id="UP000598633"/>
    </source>
</evidence>
<keyword evidence="7" id="KW-0408">Iron</keyword>
<keyword evidence="3" id="KW-0004">4Fe-4S</keyword>
<dbReference type="SUPFAM" id="SSF54862">
    <property type="entry name" value="4Fe-4S ferredoxins"/>
    <property type="match status" value="1"/>
</dbReference>
<dbReference type="InterPro" id="IPR017900">
    <property type="entry name" value="4Fe4S_Fe_S_CS"/>
</dbReference>
<evidence type="ECO:0000313" key="11">
    <source>
        <dbReference type="EMBL" id="MBD3869884.1"/>
    </source>
</evidence>
<dbReference type="CDD" id="cd01335">
    <property type="entry name" value="Radical_SAM"/>
    <property type="match status" value="1"/>
</dbReference>
<comment type="caution">
    <text evidence="11">The sequence shown here is derived from an EMBL/GenBank/DDBJ whole genome shotgun (WGS) entry which is preliminary data.</text>
</comment>
<keyword evidence="8" id="KW-0411">Iron-sulfur</keyword>
<dbReference type="InterPro" id="IPR017896">
    <property type="entry name" value="4Fe4S_Fe-S-bd"/>
</dbReference>
<dbReference type="InterPro" id="IPR007197">
    <property type="entry name" value="rSAM"/>
</dbReference>
<dbReference type="Gene3D" id="3.20.20.70">
    <property type="entry name" value="Aldolase class I"/>
    <property type="match status" value="1"/>
</dbReference>
<dbReference type="PROSITE" id="PS51379">
    <property type="entry name" value="4FE4S_FER_2"/>
    <property type="match status" value="2"/>
</dbReference>
<dbReference type="InterPro" id="IPR001989">
    <property type="entry name" value="Radical_activat_CS"/>
</dbReference>
<evidence type="ECO:0000256" key="5">
    <source>
        <dbReference type="ARBA" id="ARBA00022723"/>
    </source>
</evidence>
<sequence length="314" mass="33741">MTTNAVSVEPMTSTGRVFNLQRCSVHDGPGIRTTVFLKGCPLSCSWCHNPEGIDEAPVLMISADRCLTCGACSEACPVEKGGAVPAGQVWDRGACTCCGSCVEVCPADARELAGLDYSVCELVDELERDRVFFETSGGGVTFSGGEPLAQAGFLIDCLRECRRRGLHTTVDTCGLAARETLLEVARSADLLLFDLKHMDPIRHRSETGSDNRLILDNLRALSESDVEIWVRIPLIPGFNDDAANIEATGAFLEGLRRRYRVFVLPYHGIANGKRSRLDGTSVEAGMQPPGVEKLGAVAAEFAKHNLEVTIGGSP</sequence>
<dbReference type="NCBIfam" id="TIGR02494">
    <property type="entry name" value="PFLE_PFLC"/>
    <property type="match status" value="1"/>
</dbReference>
<evidence type="ECO:0000259" key="9">
    <source>
        <dbReference type="PROSITE" id="PS51379"/>
    </source>
</evidence>
<accession>A0A8J7CFT0</accession>
<dbReference type="PROSITE" id="PS00198">
    <property type="entry name" value="4FE4S_FER_1"/>
    <property type="match status" value="2"/>
</dbReference>
<dbReference type="InterPro" id="IPR013785">
    <property type="entry name" value="Aldolase_TIM"/>
</dbReference>
<evidence type="ECO:0000256" key="6">
    <source>
        <dbReference type="ARBA" id="ARBA00023002"/>
    </source>
</evidence>
<evidence type="ECO:0000256" key="7">
    <source>
        <dbReference type="ARBA" id="ARBA00023004"/>
    </source>
</evidence>
<dbReference type="InterPro" id="IPR034457">
    <property type="entry name" value="Organic_radical-activating"/>
</dbReference>
<dbReference type="SFLD" id="SFLDG01066">
    <property type="entry name" value="organic_radical-activating_enz"/>
    <property type="match status" value="1"/>
</dbReference>
<evidence type="ECO:0000256" key="8">
    <source>
        <dbReference type="ARBA" id="ARBA00023014"/>
    </source>
</evidence>
<dbReference type="GO" id="GO:0016491">
    <property type="term" value="F:oxidoreductase activity"/>
    <property type="evidence" value="ECO:0007669"/>
    <property type="project" value="UniProtKB-KW"/>
</dbReference>
<comment type="cofactor">
    <cofactor evidence="1">
        <name>[4Fe-4S] cluster</name>
        <dbReference type="ChEBI" id="CHEBI:49883"/>
    </cofactor>
</comment>
<dbReference type="InterPro" id="IPR058240">
    <property type="entry name" value="rSAM_sf"/>
</dbReference>
<organism evidence="11 12">
    <name type="scientific">Candidatus Sulfomarinibacter kjeldsenii</name>
    <dbReference type="NCBI Taxonomy" id="2885994"/>
    <lineage>
        <taxon>Bacteria</taxon>
        <taxon>Pseudomonadati</taxon>
        <taxon>Acidobacteriota</taxon>
        <taxon>Thermoanaerobaculia</taxon>
        <taxon>Thermoanaerobaculales</taxon>
        <taxon>Candidatus Sulfomarinibacteraceae</taxon>
        <taxon>Candidatus Sulfomarinibacter</taxon>
    </lineage>
</organism>
<evidence type="ECO:0000259" key="10">
    <source>
        <dbReference type="PROSITE" id="PS51918"/>
    </source>
</evidence>
<dbReference type="Pfam" id="PF13237">
    <property type="entry name" value="Fer4_10"/>
    <property type="match status" value="1"/>
</dbReference>
<dbReference type="AlphaFoldDB" id="A0A8J7CFT0"/>
<dbReference type="GO" id="GO:0046872">
    <property type="term" value="F:metal ion binding"/>
    <property type="evidence" value="ECO:0007669"/>
    <property type="project" value="UniProtKB-KW"/>
</dbReference>
<dbReference type="SFLD" id="SFLDG01118">
    <property type="entry name" value="activating_enzymes__group_2"/>
    <property type="match status" value="1"/>
</dbReference>
<keyword evidence="5" id="KW-0479">Metal-binding</keyword>
<dbReference type="PROSITE" id="PS51918">
    <property type="entry name" value="RADICAL_SAM"/>
    <property type="match status" value="1"/>
</dbReference>
<evidence type="ECO:0000256" key="4">
    <source>
        <dbReference type="ARBA" id="ARBA00022691"/>
    </source>
</evidence>
<dbReference type="SUPFAM" id="SSF102114">
    <property type="entry name" value="Radical SAM enzymes"/>
    <property type="match status" value="1"/>
</dbReference>
<feature type="domain" description="4Fe-4S ferredoxin-type" evidence="9">
    <location>
        <begin position="86"/>
        <end position="115"/>
    </location>
</feature>
<dbReference type="EMBL" id="JACXWA010000011">
    <property type="protein sequence ID" value="MBD3869884.1"/>
    <property type="molecule type" value="Genomic_DNA"/>
</dbReference>
<reference evidence="11 12" key="1">
    <citation type="submission" date="2020-08" db="EMBL/GenBank/DDBJ databases">
        <title>Acidobacteriota in marine sediments use diverse sulfur dissimilation pathways.</title>
        <authorList>
            <person name="Wasmund K."/>
        </authorList>
    </citation>
    <scope>NUCLEOTIDE SEQUENCE [LARGE SCALE GENOMIC DNA]</scope>
    <source>
        <strain evidence="11">MAG AM3-A</strain>
    </source>
</reference>
<dbReference type="InterPro" id="IPR012839">
    <property type="entry name" value="Organic_radical_activase"/>
</dbReference>